<reference evidence="11 12" key="1">
    <citation type="journal article" date="2017" name="Int. J. Syst. Evol. Microbiol.">
        <title>Rhodosalinus sediminis gen. nov., sp. nov., isolated from marine saltern.</title>
        <authorList>
            <person name="Guo L.Y."/>
            <person name="Ling S.K."/>
            <person name="Li C.M."/>
            <person name="Chen G.J."/>
            <person name="Du Z.J."/>
        </authorList>
    </citation>
    <scope>NUCLEOTIDE SEQUENCE [LARGE SCALE GENOMIC DNA]</scope>
    <source>
        <strain evidence="11 12">WDN1C137</strain>
    </source>
</reference>
<dbReference type="InterPro" id="IPR045275">
    <property type="entry name" value="MscS_archaea/bacteria_type"/>
</dbReference>
<keyword evidence="4 7" id="KW-0812">Transmembrane</keyword>
<keyword evidence="7" id="KW-0997">Cell inner membrane</keyword>
<sequence length="268" mass="28493">MQTLTEVAAGYGPLLWTALEALVVLGVGWTLAAMIARAAGQRITASRRIDPTLGHFAASVIRWGLLLVVAIAVLGVFGIEATSLVAVLGAATLAVGLALQGTLSDLAAGVMLVIFRPYRVGQYVDIGGTSGTVARIDLFATELTTSDNLQVILPNARAWGAVITNYSAHDTRRLDLTVGIDYGDDPEEAMAIIRRLAEDDDRVMEDPAPSVHVAALSESAVDLGVHLWCRAGDHWALKCDMLKRVKAAFDAAGVTIPYPHRVEVRKDG</sequence>
<comment type="subunit">
    <text evidence="7">Homoheptamer.</text>
</comment>
<dbReference type="InterPro" id="IPR006685">
    <property type="entry name" value="MscS_channel_2nd"/>
</dbReference>
<name>A0A3D9BZ02_9RHOB</name>
<keyword evidence="5 7" id="KW-1133">Transmembrane helix</keyword>
<dbReference type="InterPro" id="IPR049142">
    <property type="entry name" value="MS_channel_1st"/>
</dbReference>
<dbReference type="Gene3D" id="3.30.70.100">
    <property type="match status" value="1"/>
</dbReference>
<feature type="transmembrane region" description="Helical" evidence="7">
    <location>
        <begin position="14"/>
        <end position="39"/>
    </location>
</feature>
<dbReference type="Pfam" id="PF00924">
    <property type="entry name" value="MS_channel_2nd"/>
    <property type="match status" value="1"/>
</dbReference>
<protein>
    <recommendedName>
        <fullName evidence="7">Small-conductance mechanosensitive channel</fullName>
    </recommendedName>
</protein>
<feature type="transmembrane region" description="Helical" evidence="7">
    <location>
        <begin position="60"/>
        <end position="79"/>
    </location>
</feature>
<gene>
    <name evidence="11" type="ORF">DRV84_00385</name>
</gene>
<dbReference type="Proteomes" id="UP000257131">
    <property type="component" value="Unassembled WGS sequence"/>
</dbReference>
<keyword evidence="3" id="KW-1003">Cell membrane</keyword>
<evidence type="ECO:0000256" key="3">
    <source>
        <dbReference type="ARBA" id="ARBA00022475"/>
    </source>
</evidence>
<evidence type="ECO:0000259" key="8">
    <source>
        <dbReference type="Pfam" id="PF00924"/>
    </source>
</evidence>
<dbReference type="GO" id="GO:0005886">
    <property type="term" value="C:plasma membrane"/>
    <property type="evidence" value="ECO:0007669"/>
    <property type="project" value="UniProtKB-SubCell"/>
</dbReference>
<evidence type="ECO:0000256" key="6">
    <source>
        <dbReference type="ARBA" id="ARBA00023136"/>
    </source>
</evidence>
<evidence type="ECO:0000313" key="11">
    <source>
        <dbReference type="EMBL" id="REC58728.1"/>
    </source>
</evidence>
<dbReference type="SUPFAM" id="SSF82689">
    <property type="entry name" value="Mechanosensitive channel protein MscS (YggB), C-terminal domain"/>
    <property type="match status" value="1"/>
</dbReference>
<comment type="caution">
    <text evidence="7">Lacks conserved residue(s) required for the propagation of feature annotation.</text>
</comment>
<proteinExistence type="inferred from homology"/>
<dbReference type="InterPro" id="IPR011014">
    <property type="entry name" value="MscS_channel_TM-2"/>
</dbReference>
<dbReference type="SUPFAM" id="SSF82861">
    <property type="entry name" value="Mechanosensitive channel protein MscS (YggB), transmembrane region"/>
    <property type="match status" value="1"/>
</dbReference>
<dbReference type="Pfam" id="PF21088">
    <property type="entry name" value="MS_channel_1st"/>
    <property type="match status" value="1"/>
</dbReference>
<dbReference type="SUPFAM" id="SSF50182">
    <property type="entry name" value="Sm-like ribonucleoproteins"/>
    <property type="match status" value="1"/>
</dbReference>
<evidence type="ECO:0000313" key="12">
    <source>
        <dbReference type="Proteomes" id="UP000257131"/>
    </source>
</evidence>
<evidence type="ECO:0000256" key="1">
    <source>
        <dbReference type="ARBA" id="ARBA00004651"/>
    </source>
</evidence>
<dbReference type="PANTHER" id="PTHR30221">
    <property type="entry name" value="SMALL-CONDUCTANCE MECHANOSENSITIVE CHANNEL"/>
    <property type="match status" value="1"/>
</dbReference>
<dbReference type="RefSeq" id="WP_115977770.1">
    <property type="nucleotide sequence ID" value="NZ_QOHR01000001.1"/>
</dbReference>
<dbReference type="Gene3D" id="2.30.30.60">
    <property type="match status" value="1"/>
</dbReference>
<comment type="similarity">
    <text evidence="2 7">Belongs to the MscS (TC 1.A.23) family.</text>
</comment>
<evidence type="ECO:0000259" key="9">
    <source>
        <dbReference type="Pfam" id="PF21082"/>
    </source>
</evidence>
<evidence type="ECO:0000256" key="5">
    <source>
        <dbReference type="ARBA" id="ARBA00022989"/>
    </source>
</evidence>
<keyword evidence="12" id="KW-1185">Reference proteome</keyword>
<dbReference type="InterPro" id="IPR011066">
    <property type="entry name" value="MscS_channel_C_sf"/>
</dbReference>
<comment type="subcellular location">
    <subcellularLocation>
        <location evidence="7">Cell inner membrane</location>
        <topology evidence="7">Multi-pass membrane protein</topology>
    </subcellularLocation>
    <subcellularLocation>
        <location evidence="1">Cell membrane</location>
        <topology evidence="1">Multi-pass membrane protein</topology>
    </subcellularLocation>
</comment>
<organism evidence="11 12">
    <name type="scientific">Rhodosalinus sediminis</name>
    <dbReference type="NCBI Taxonomy" id="1940533"/>
    <lineage>
        <taxon>Bacteria</taxon>
        <taxon>Pseudomonadati</taxon>
        <taxon>Pseudomonadota</taxon>
        <taxon>Alphaproteobacteria</taxon>
        <taxon>Rhodobacterales</taxon>
        <taxon>Paracoccaceae</taxon>
        <taxon>Rhodosalinus</taxon>
    </lineage>
</organism>
<evidence type="ECO:0000256" key="2">
    <source>
        <dbReference type="ARBA" id="ARBA00008017"/>
    </source>
</evidence>
<accession>A0A3D9BZ02</accession>
<keyword evidence="7" id="KW-0813">Transport</keyword>
<dbReference type="AlphaFoldDB" id="A0A3D9BZ02"/>
<keyword evidence="7" id="KW-0406">Ion transport</keyword>
<dbReference type="InterPro" id="IPR010920">
    <property type="entry name" value="LSM_dom_sf"/>
</dbReference>
<comment type="function">
    <text evidence="7">Mechanosensitive channel that participates in the regulation of osmotic pressure changes within the cell, opening in response to stretch forces in the membrane lipid bilayer, without the need for other proteins. Contributes to normal resistance to hypoosmotic shock. Forms an ion channel of 1.0 nanosiemens conductance with a slight preference for anions.</text>
</comment>
<evidence type="ECO:0000256" key="4">
    <source>
        <dbReference type="ARBA" id="ARBA00022692"/>
    </source>
</evidence>
<dbReference type="InterPro" id="IPR023408">
    <property type="entry name" value="MscS_beta-dom_sf"/>
</dbReference>
<feature type="domain" description="Mechanosensitive ion channel MscS C-terminal" evidence="9">
    <location>
        <begin position="175"/>
        <end position="255"/>
    </location>
</feature>
<comment type="caution">
    <text evidence="11">The sequence shown here is derived from an EMBL/GenBank/DDBJ whole genome shotgun (WGS) entry which is preliminary data.</text>
</comment>
<dbReference type="Gene3D" id="1.10.287.1260">
    <property type="match status" value="1"/>
</dbReference>
<feature type="transmembrane region" description="Helical" evidence="7">
    <location>
        <begin position="85"/>
        <end position="115"/>
    </location>
</feature>
<feature type="domain" description="Mechanosensitive ion channel transmembrane helices 2/3" evidence="10">
    <location>
        <begin position="61"/>
        <end position="100"/>
    </location>
</feature>
<dbReference type="GO" id="GO:0008381">
    <property type="term" value="F:mechanosensitive monoatomic ion channel activity"/>
    <property type="evidence" value="ECO:0007669"/>
    <property type="project" value="InterPro"/>
</dbReference>
<keyword evidence="7" id="KW-0407">Ion channel</keyword>
<evidence type="ECO:0000256" key="7">
    <source>
        <dbReference type="RuleBase" id="RU369025"/>
    </source>
</evidence>
<dbReference type="OrthoDB" id="9814206at2"/>
<dbReference type="InterPro" id="IPR049278">
    <property type="entry name" value="MS_channel_C"/>
</dbReference>
<dbReference type="PANTHER" id="PTHR30221:SF1">
    <property type="entry name" value="SMALL-CONDUCTANCE MECHANOSENSITIVE CHANNEL"/>
    <property type="match status" value="1"/>
</dbReference>
<feature type="domain" description="Mechanosensitive ion channel MscS" evidence="8">
    <location>
        <begin position="102"/>
        <end position="167"/>
    </location>
</feature>
<evidence type="ECO:0000259" key="10">
    <source>
        <dbReference type="Pfam" id="PF21088"/>
    </source>
</evidence>
<dbReference type="EMBL" id="QOHR01000001">
    <property type="protein sequence ID" value="REC58728.1"/>
    <property type="molecule type" value="Genomic_DNA"/>
</dbReference>
<keyword evidence="6 7" id="KW-0472">Membrane</keyword>
<dbReference type="Pfam" id="PF21082">
    <property type="entry name" value="MS_channel_3rd"/>
    <property type="match status" value="1"/>
</dbReference>